<name>A0A8E2JMZ8_9PEZI</name>
<dbReference type="AlphaFoldDB" id="A0A8E2JMZ8"/>
<evidence type="ECO:0000313" key="1">
    <source>
        <dbReference type="EMBL" id="OCL03093.1"/>
    </source>
</evidence>
<keyword evidence="2" id="KW-1185">Reference proteome</keyword>
<protein>
    <submittedName>
        <fullName evidence="1">Uncharacterized protein</fullName>
    </submittedName>
</protein>
<proteinExistence type="predicted"/>
<feature type="non-terminal residue" evidence="1">
    <location>
        <position position="1"/>
    </location>
</feature>
<organism evidence="1 2">
    <name type="scientific">Glonium stellatum</name>
    <dbReference type="NCBI Taxonomy" id="574774"/>
    <lineage>
        <taxon>Eukaryota</taxon>
        <taxon>Fungi</taxon>
        <taxon>Dikarya</taxon>
        <taxon>Ascomycota</taxon>
        <taxon>Pezizomycotina</taxon>
        <taxon>Dothideomycetes</taxon>
        <taxon>Pleosporomycetidae</taxon>
        <taxon>Gloniales</taxon>
        <taxon>Gloniaceae</taxon>
        <taxon>Glonium</taxon>
    </lineage>
</organism>
<sequence>IKEHEDNTKGIVKVSRANRCIAVTCRNELWRDKVVACAVDIVKATRCCAVEKSEKWDKFLGRNMPLRRKDLDGMTKALSVEDVRAEAIRVHPKHAPKKVEIFRQKDRMSCNVMLSYAEGEGPGGHVRLWGGQTGMIKLGERGRPRLCGNCASYHLGLCRKDRKCRRCGRGYHADCDKPARCAGCYAPGHAWDNPCCPLRPTRKEDGWHYPNAWAVTTRRRQNEEHLHRVEAARAKAAANTQNAG</sequence>
<dbReference type="EMBL" id="KV750810">
    <property type="protein sequence ID" value="OCL03093.1"/>
    <property type="molecule type" value="Genomic_DNA"/>
</dbReference>
<dbReference type="Proteomes" id="UP000250140">
    <property type="component" value="Unassembled WGS sequence"/>
</dbReference>
<evidence type="ECO:0000313" key="2">
    <source>
        <dbReference type="Proteomes" id="UP000250140"/>
    </source>
</evidence>
<accession>A0A8E2JMZ8</accession>
<gene>
    <name evidence="1" type="ORF">AOQ84DRAFT_368666</name>
</gene>
<reference evidence="1 2" key="1">
    <citation type="journal article" date="2016" name="Nat. Commun.">
        <title>Ectomycorrhizal ecology is imprinted in the genome of the dominant symbiotic fungus Cenococcum geophilum.</title>
        <authorList>
            <consortium name="DOE Joint Genome Institute"/>
            <person name="Peter M."/>
            <person name="Kohler A."/>
            <person name="Ohm R.A."/>
            <person name="Kuo A."/>
            <person name="Krutzmann J."/>
            <person name="Morin E."/>
            <person name="Arend M."/>
            <person name="Barry K.W."/>
            <person name="Binder M."/>
            <person name="Choi C."/>
            <person name="Clum A."/>
            <person name="Copeland A."/>
            <person name="Grisel N."/>
            <person name="Haridas S."/>
            <person name="Kipfer T."/>
            <person name="LaButti K."/>
            <person name="Lindquist E."/>
            <person name="Lipzen A."/>
            <person name="Maire R."/>
            <person name="Meier B."/>
            <person name="Mihaltcheva S."/>
            <person name="Molinier V."/>
            <person name="Murat C."/>
            <person name="Poggeler S."/>
            <person name="Quandt C.A."/>
            <person name="Sperisen C."/>
            <person name="Tritt A."/>
            <person name="Tisserant E."/>
            <person name="Crous P.W."/>
            <person name="Henrissat B."/>
            <person name="Nehls U."/>
            <person name="Egli S."/>
            <person name="Spatafora J.W."/>
            <person name="Grigoriev I.V."/>
            <person name="Martin F.M."/>
        </authorList>
    </citation>
    <scope>NUCLEOTIDE SEQUENCE [LARGE SCALE GENOMIC DNA]</scope>
    <source>
        <strain evidence="1 2">CBS 207.34</strain>
    </source>
</reference>